<reference evidence="1 2" key="1">
    <citation type="submission" date="2020-10" db="EMBL/GenBank/DDBJ databases">
        <title>Campylobacter and Helicobacter PacBio genomes.</title>
        <authorList>
            <person name="Lane C."/>
        </authorList>
    </citation>
    <scope>NUCLEOTIDE SEQUENCE [LARGE SCALE GENOMIC DNA]</scope>
    <source>
        <strain evidence="1 2">2010D-8469</strain>
    </source>
</reference>
<dbReference type="Proteomes" id="UP000594874">
    <property type="component" value="Chromosome"/>
</dbReference>
<organism evidence="1 2">
    <name type="scientific">Campylobacter cuniculorum</name>
    <dbReference type="NCBI Taxonomy" id="374106"/>
    <lineage>
        <taxon>Bacteria</taxon>
        <taxon>Pseudomonadati</taxon>
        <taxon>Campylobacterota</taxon>
        <taxon>Epsilonproteobacteria</taxon>
        <taxon>Campylobacterales</taxon>
        <taxon>Campylobacteraceae</taxon>
        <taxon>Campylobacter</taxon>
    </lineage>
</organism>
<gene>
    <name evidence="1" type="ORF">A0071_03560</name>
</gene>
<proteinExistence type="predicted"/>
<accession>A0ABX6U6F1</accession>
<evidence type="ECO:0000313" key="1">
    <source>
        <dbReference type="EMBL" id="QOR05018.1"/>
    </source>
</evidence>
<protein>
    <submittedName>
        <fullName evidence="1">Uncharacterized protein</fullName>
    </submittedName>
</protein>
<dbReference type="EMBL" id="CP063091">
    <property type="protein sequence ID" value="QOR05018.1"/>
    <property type="molecule type" value="Genomic_DNA"/>
</dbReference>
<keyword evidence="2" id="KW-1185">Reference proteome</keyword>
<sequence length="213" mass="25309">MKDKKLTEPLKDIKDSFVDLFIGIYDFGDFLARISGFRDWQEKSVVLDDFYQKQALEELDFLKDIIKNETSRNLIIEYLEKDFNERPLYYLTPSGIILILNITIKAKKLFIINLTSLEGKITSTTHSLYPYYKNIQNSFTPLCSIGNKNSNLLKEFNFDSFSCNFYNNNIFNQSLKYLNNMQNEKDYINEYKIFLENLNHFNQEYNSYKLMSI</sequence>
<name>A0ABX6U6F1_9BACT</name>
<dbReference type="RefSeq" id="WP_027305862.1">
    <property type="nucleotide sequence ID" value="NZ_CP063091.1"/>
</dbReference>
<evidence type="ECO:0000313" key="2">
    <source>
        <dbReference type="Proteomes" id="UP000594874"/>
    </source>
</evidence>